<evidence type="ECO:0000259" key="5">
    <source>
        <dbReference type="PROSITE" id="PS50110"/>
    </source>
</evidence>
<feature type="domain" description="Response regulatory" evidence="5">
    <location>
        <begin position="3"/>
        <end position="116"/>
    </location>
</feature>
<dbReference type="Gene3D" id="3.30.450.20">
    <property type="entry name" value="PAS domain"/>
    <property type="match status" value="1"/>
</dbReference>
<dbReference type="SMART" id="SM00091">
    <property type="entry name" value="PAS"/>
    <property type="match status" value="1"/>
</dbReference>
<dbReference type="AlphaFoldDB" id="A0A533QJS8"/>
<dbReference type="InterPro" id="IPR011006">
    <property type="entry name" value="CheY-like_superfamily"/>
</dbReference>
<proteinExistence type="predicted"/>
<reference evidence="7 8" key="1">
    <citation type="submission" date="2019-04" db="EMBL/GenBank/DDBJ databases">
        <title>Genome of a novel bacterium Candidatus Jettenia ecosi reconstructed from metagenome of an anammox bioreactor.</title>
        <authorList>
            <person name="Mardanov A.V."/>
            <person name="Beletsky A.V."/>
            <person name="Ravin N.V."/>
            <person name="Botchkova E.A."/>
            <person name="Litti Y.V."/>
            <person name="Nozhevnikova A.N."/>
        </authorList>
    </citation>
    <scope>NUCLEOTIDE SEQUENCE [LARGE SCALE GENOMIC DNA]</scope>
    <source>
        <strain evidence="7">J2</strain>
    </source>
</reference>
<evidence type="ECO:0000256" key="4">
    <source>
        <dbReference type="PROSITE-ProRule" id="PRU00169"/>
    </source>
</evidence>
<dbReference type="SUPFAM" id="SSF52172">
    <property type="entry name" value="CheY-like"/>
    <property type="match status" value="1"/>
</dbReference>
<gene>
    <name evidence="7" type="ORF">JETT_0694</name>
</gene>
<feature type="domain" description="PAS" evidence="6">
    <location>
        <begin position="333"/>
        <end position="387"/>
    </location>
</feature>
<evidence type="ECO:0000256" key="1">
    <source>
        <dbReference type="ARBA" id="ARBA00022553"/>
    </source>
</evidence>
<dbReference type="Proteomes" id="UP000319783">
    <property type="component" value="Unassembled WGS sequence"/>
</dbReference>
<dbReference type="Pfam" id="PF01590">
    <property type="entry name" value="GAF"/>
    <property type="match status" value="1"/>
</dbReference>
<dbReference type="PROSITE" id="PS50110">
    <property type="entry name" value="RESPONSE_REGULATORY"/>
    <property type="match status" value="1"/>
</dbReference>
<keyword evidence="2" id="KW-0808">Transferase</keyword>
<dbReference type="InterPro" id="IPR000014">
    <property type="entry name" value="PAS"/>
</dbReference>
<dbReference type="Pfam" id="PF00072">
    <property type="entry name" value="Response_reg"/>
    <property type="match status" value="1"/>
</dbReference>
<organism evidence="7 8">
    <name type="scientific">Candidatus Jettenia ecosi</name>
    <dbReference type="NCBI Taxonomy" id="2494326"/>
    <lineage>
        <taxon>Bacteria</taxon>
        <taxon>Pseudomonadati</taxon>
        <taxon>Planctomycetota</taxon>
        <taxon>Candidatus Brocadiia</taxon>
        <taxon>Candidatus Brocadiales</taxon>
        <taxon>Candidatus Brocadiaceae</taxon>
        <taxon>Candidatus Jettenia</taxon>
    </lineage>
</organism>
<dbReference type="Gene3D" id="3.30.450.40">
    <property type="match status" value="1"/>
</dbReference>
<protein>
    <submittedName>
        <fullName evidence="7">Sensor histidine kinase</fullName>
    </submittedName>
</protein>
<dbReference type="InterPro" id="IPR035965">
    <property type="entry name" value="PAS-like_dom_sf"/>
</dbReference>
<comment type="caution">
    <text evidence="7">The sequence shown here is derived from an EMBL/GenBank/DDBJ whole genome shotgun (WGS) entry which is preliminary data.</text>
</comment>
<dbReference type="InterPro" id="IPR013767">
    <property type="entry name" value="PAS_fold"/>
</dbReference>
<dbReference type="PANTHER" id="PTHR44591">
    <property type="entry name" value="STRESS RESPONSE REGULATOR PROTEIN 1"/>
    <property type="match status" value="1"/>
</dbReference>
<evidence type="ECO:0000313" key="8">
    <source>
        <dbReference type="Proteomes" id="UP000319783"/>
    </source>
</evidence>
<evidence type="ECO:0000313" key="7">
    <source>
        <dbReference type="EMBL" id="TLD43011.1"/>
    </source>
</evidence>
<dbReference type="GO" id="GO:0006355">
    <property type="term" value="P:regulation of DNA-templated transcription"/>
    <property type="evidence" value="ECO:0007669"/>
    <property type="project" value="InterPro"/>
</dbReference>
<dbReference type="SMART" id="SM00065">
    <property type="entry name" value="GAF"/>
    <property type="match status" value="1"/>
</dbReference>
<dbReference type="GO" id="GO:0016301">
    <property type="term" value="F:kinase activity"/>
    <property type="evidence" value="ECO:0007669"/>
    <property type="project" value="UniProtKB-KW"/>
</dbReference>
<dbReference type="InterPro" id="IPR050595">
    <property type="entry name" value="Bact_response_regulator"/>
</dbReference>
<dbReference type="SMART" id="SM00448">
    <property type="entry name" value="REC"/>
    <property type="match status" value="1"/>
</dbReference>
<keyword evidence="1 4" id="KW-0597">Phosphoprotein</keyword>
<dbReference type="SUPFAM" id="SSF55785">
    <property type="entry name" value="PYP-like sensor domain (PAS domain)"/>
    <property type="match status" value="1"/>
</dbReference>
<dbReference type="PROSITE" id="PS50112">
    <property type="entry name" value="PAS"/>
    <property type="match status" value="1"/>
</dbReference>
<name>A0A533QJS8_9BACT</name>
<feature type="modified residue" description="4-aspartylphosphate" evidence="4">
    <location>
        <position position="51"/>
    </location>
</feature>
<dbReference type="PANTHER" id="PTHR44591:SF3">
    <property type="entry name" value="RESPONSE REGULATORY DOMAIN-CONTAINING PROTEIN"/>
    <property type="match status" value="1"/>
</dbReference>
<dbReference type="EMBL" id="SULG01000009">
    <property type="protein sequence ID" value="TLD43011.1"/>
    <property type="molecule type" value="Genomic_DNA"/>
</dbReference>
<keyword evidence="3 7" id="KW-0418">Kinase</keyword>
<evidence type="ECO:0000256" key="2">
    <source>
        <dbReference type="ARBA" id="ARBA00022679"/>
    </source>
</evidence>
<dbReference type="Pfam" id="PF00989">
    <property type="entry name" value="PAS"/>
    <property type="match status" value="1"/>
</dbReference>
<dbReference type="SUPFAM" id="SSF55781">
    <property type="entry name" value="GAF domain-like"/>
    <property type="match status" value="1"/>
</dbReference>
<evidence type="ECO:0000259" key="6">
    <source>
        <dbReference type="PROSITE" id="PS50112"/>
    </source>
</evidence>
<dbReference type="InterPro" id="IPR003018">
    <property type="entry name" value="GAF"/>
</dbReference>
<dbReference type="GO" id="GO:0000160">
    <property type="term" value="P:phosphorelay signal transduction system"/>
    <property type="evidence" value="ECO:0007669"/>
    <property type="project" value="InterPro"/>
</dbReference>
<accession>A0A533QJS8</accession>
<dbReference type="InterPro" id="IPR029016">
    <property type="entry name" value="GAF-like_dom_sf"/>
</dbReference>
<dbReference type="InterPro" id="IPR001789">
    <property type="entry name" value="Sig_transdc_resp-reg_receiver"/>
</dbReference>
<sequence length="494" mass="55970">MYSFLVVSNDTSVCNFFKKNLDGDYIVYTARTPDEALQIFLDRDIDVTFLDILLSDDGANKLLETLRQANQDPMIVTLIPESQPTLSEEAIKLGAYEFLEKPFKKETIQLVAKRALEKQELKRELGFIQSQIKSLKPEDNRPSELTFNKQPTVSNLHLAYKEVFQKFSKALTQVYDLGKLADSIVDAIADIFKVGKIVFMLVNKHEGLSRPYRCLGLDEVTARSIFFTNNQGIILWLSKNHQILNKDVIDREIATNKLTMREVINVQKEINLLQAQLCIPIFANGNLSCVIALGNKITGKVFFDEDIELLSMLAGYIGMAVENAFLYQEVNLRKIHNENVLENIPYGIIAINTAYKINTFNRSASKMLNISSHDVLGKDVKYIGSLFADSLLRTLKEKKTYKMKEVTHPVTQATYDVSTSLLLDSYTEIGAIMIFSDLSEVVKLETKIKDLERLVIGYLGNSENAIPHDVTQAVTDLSKDWISERQRLSLKQDS</sequence>
<evidence type="ECO:0000256" key="3">
    <source>
        <dbReference type="ARBA" id="ARBA00022777"/>
    </source>
</evidence>
<dbReference type="Gene3D" id="3.40.50.2300">
    <property type="match status" value="1"/>
</dbReference>